<dbReference type="PANTHER" id="PTHR30477:SF3">
    <property type="entry name" value="METAL TRANSPORT SYSTEM MEMBRANE PROTEIN CT_069-RELATED"/>
    <property type="match status" value="1"/>
</dbReference>
<feature type="transmembrane region" description="Helical" evidence="9">
    <location>
        <begin position="185"/>
        <end position="215"/>
    </location>
</feature>
<evidence type="ECO:0000256" key="8">
    <source>
        <dbReference type="RuleBase" id="RU003943"/>
    </source>
</evidence>
<gene>
    <name evidence="10" type="ORF">EQM13_06110</name>
</gene>
<dbReference type="KEGG" id="spoa:EQM13_06110"/>
<protein>
    <submittedName>
        <fullName evidence="10">Metal ABC transporter permease</fullName>
    </submittedName>
</protein>
<keyword evidence="4" id="KW-1003">Cell membrane</keyword>
<name>A0A410QB48_9FIRM</name>
<dbReference type="AlphaFoldDB" id="A0A410QB48"/>
<dbReference type="GO" id="GO:0055085">
    <property type="term" value="P:transmembrane transport"/>
    <property type="evidence" value="ECO:0007669"/>
    <property type="project" value="InterPro"/>
</dbReference>
<evidence type="ECO:0000313" key="11">
    <source>
        <dbReference type="Proteomes" id="UP000287969"/>
    </source>
</evidence>
<dbReference type="GO" id="GO:0043190">
    <property type="term" value="C:ATP-binding cassette (ABC) transporter complex"/>
    <property type="evidence" value="ECO:0007669"/>
    <property type="project" value="InterPro"/>
</dbReference>
<accession>A0A410QB48</accession>
<dbReference type="FunFam" id="1.10.3470.10:FF:000003">
    <property type="entry name" value="Iron ABC transporter permease SitD"/>
    <property type="match status" value="1"/>
</dbReference>
<dbReference type="OrthoDB" id="9798540at2"/>
<proteinExistence type="inferred from homology"/>
<keyword evidence="6 9" id="KW-1133">Transmembrane helix</keyword>
<evidence type="ECO:0000256" key="5">
    <source>
        <dbReference type="ARBA" id="ARBA00022692"/>
    </source>
</evidence>
<evidence type="ECO:0000256" key="9">
    <source>
        <dbReference type="SAM" id="Phobius"/>
    </source>
</evidence>
<evidence type="ECO:0000256" key="4">
    <source>
        <dbReference type="ARBA" id="ARBA00022475"/>
    </source>
</evidence>
<keyword evidence="5 8" id="KW-0812">Transmembrane</keyword>
<feature type="transmembrane region" description="Helical" evidence="9">
    <location>
        <begin position="144"/>
        <end position="165"/>
    </location>
</feature>
<dbReference type="Proteomes" id="UP000287969">
    <property type="component" value="Chromosome"/>
</dbReference>
<evidence type="ECO:0000313" key="10">
    <source>
        <dbReference type="EMBL" id="QAT61189.1"/>
    </source>
</evidence>
<comment type="subcellular location">
    <subcellularLocation>
        <location evidence="1 8">Cell membrane</location>
        <topology evidence="1 8">Multi-pass membrane protein</topology>
    </subcellularLocation>
</comment>
<organism evidence="10 11">
    <name type="scientific">Acidilutibacter cellobiosedens</name>
    <dbReference type="NCBI Taxonomy" id="2507161"/>
    <lineage>
        <taxon>Bacteria</taxon>
        <taxon>Bacillati</taxon>
        <taxon>Bacillota</taxon>
        <taxon>Tissierellia</taxon>
        <taxon>Tissierellales</taxon>
        <taxon>Acidilutibacteraceae</taxon>
        <taxon>Acidilutibacter</taxon>
    </lineage>
</organism>
<evidence type="ECO:0000256" key="1">
    <source>
        <dbReference type="ARBA" id="ARBA00004651"/>
    </source>
</evidence>
<sequence>MDILQIILRDYTLRIVALGSGILGIISGVVGSFAVIRKESLIGDSVSHSALLGIALVFLITQTKTTEFLLFGALMSGLAATFLILFIVRYSRIKFDSALALVLSVFFGGGIALLTYIQKIPNANQAGLDKFIFGQASTLLKREVWMMGVLGIIIITLIIIFWKEFKIISFDPEFAESIGFSVKKITMILSGITVATIVVGLQTVGVILMSSMLIAPAVAARQWTDKLSVMVILSAMFGAISGILGTILSSIVSELPTGPMIVMVISVIVMISLLFAPNRGLIWKYFKERKNQKEVSEDKILINLYNLAMNHKELYHGHEISAIKPYSAKVKGESQIVYILQNLSERNLVQKDIFDKWKITEEGIKYVQDYFGKEEE</sequence>
<dbReference type="GO" id="GO:0071281">
    <property type="term" value="P:cellular response to iron ion"/>
    <property type="evidence" value="ECO:0007669"/>
    <property type="project" value="UniProtKB-ARBA"/>
</dbReference>
<dbReference type="SUPFAM" id="SSF81345">
    <property type="entry name" value="ABC transporter involved in vitamin B12 uptake, BtuC"/>
    <property type="match status" value="1"/>
</dbReference>
<dbReference type="Gene3D" id="1.10.3470.10">
    <property type="entry name" value="ABC transporter involved in vitamin B12 uptake, BtuC"/>
    <property type="match status" value="1"/>
</dbReference>
<dbReference type="PANTHER" id="PTHR30477">
    <property type="entry name" value="ABC-TRANSPORTER METAL-BINDING PROTEIN"/>
    <property type="match status" value="1"/>
</dbReference>
<reference evidence="11" key="1">
    <citation type="submission" date="2019-01" db="EMBL/GenBank/DDBJ databases">
        <title>Draft genomes of a novel of Sporanaerobacter strains.</title>
        <authorList>
            <person name="Ma S."/>
        </authorList>
    </citation>
    <scope>NUCLEOTIDE SEQUENCE [LARGE SCALE GENOMIC DNA]</scope>
    <source>
        <strain evidence="11">NJN-17</strain>
    </source>
</reference>
<keyword evidence="11" id="KW-1185">Reference proteome</keyword>
<evidence type="ECO:0000256" key="3">
    <source>
        <dbReference type="ARBA" id="ARBA00022448"/>
    </source>
</evidence>
<feature type="transmembrane region" description="Helical" evidence="9">
    <location>
        <begin position="12"/>
        <end position="36"/>
    </location>
</feature>
<dbReference type="InterPro" id="IPR037294">
    <property type="entry name" value="ABC_BtuC-like"/>
</dbReference>
<feature type="transmembrane region" description="Helical" evidence="9">
    <location>
        <begin position="258"/>
        <end position="276"/>
    </location>
</feature>
<dbReference type="CDD" id="cd06550">
    <property type="entry name" value="TM_ABC_iron-siderophores_like"/>
    <property type="match status" value="1"/>
</dbReference>
<keyword evidence="7 9" id="KW-0472">Membrane</keyword>
<evidence type="ECO:0000256" key="7">
    <source>
        <dbReference type="ARBA" id="ARBA00023136"/>
    </source>
</evidence>
<feature type="transmembrane region" description="Helical" evidence="9">
    <location>
        <begin position="42"/>
        <end position="61"/>
    </location>
</feature>
<feature type="transmembrane region" description="Helical" evidence="9">
    <location>
        <begin position="68"/>
        <end position="91"/>
    </location>
</feature>
<keyword evidence="3 8" id="KW-0813">Transport</keyword>
<feature type="transmembrane region" description="Helical" evidence="9">
    <location>
        <begin position="97"/>
        <end position="117"/>
    </location>
</feature>
<feature type="transmembrane region" description="Helical" evidence="9">
    <location>
        <begin position="227"/>
        <end position="252"/>
    </location>
</feature>
<dbReference type="Pfam" id="PF00950">
    <property type="entry name" value="ABC-3"/>
    <property type="match status" value="1"/>
</dbReference>
<evidence type="ECO:0000256" key="2">
    <source>
        <dbReference type="ARBA" id="ARBA00008034"/>
    </source>
</evidence>
<comment type="similarity">
    <text evidence="2 8">Belongs to the ABC-3 integral membrane protein family.</text>
</comment>
<dbReference type="GO" id="GO:0010043">
    <property type="term" value="P:response to zinc ion"/>
    <property type="evidence" value="ECO:0007669"/>
    <property type="project" value="TreeGrafter"/>
</dbReference>
<dbReference type="InterPro" id="IPR001626">
    <property type="entry name" value="ABC_TroCD"/>
</dbReference>
<dbReference type="EMBL" id="CP035282">
    <property type="protein sequence ID" value="QAT61189.1"/>
    <property type="molecule type" value="Genomic_DNA"/>
</dbReference>
<dbReference type="RefSeq" id="WP_128752267.1">
    <property type="nucleotide sequence ID" value="NZ_CP035282.1"/>
</dbReference>
<evidence type="ECO:0000256" key="6">
    <source>
        <dbReference type="ARBA" id="ARBA00022989"/>
    </source>
</evidence>